<dbReference type="GeneTree" id="ENSGT00440000035688"/>
<reference evidence="2" key="2">
    <citation type="submission" date="2025-09" db="UniProtKB">
        <authorList>
            <consortium name="Ensembl"/>
        </authorList>
    </citation>
    <scope>IDENTIFICATION</scope>
</reference>
<name>A0A8D2JMK9_SCIVU</name>
<dbReference type="GO" id="GO:0001947">
    <property type="term" value="P:heart looping"/>
    <property type="evidence" value="ECO:0007669"/>
    <property type="project" value="TreeGrafter"/>
</dbReference>
<proteinExistence type="predicted"/>
<dbReference type="Ensembl" id="ENSSVLT00005023744.1">
    <property type="protein sequence ID" value="ENSSVLP00005021313.1"/>
    <property type="gene ID" value="ENSSVLG00005017012.1"/>
</dbReference>
<evidence type="ECO:0000256" key="1">
    <source>
        <dbReference type="SAM" id="Coils"/>
    </source>
</evidence>
<reference evidence="2" key="1">
    <citation type="submission" date="2025-08" db="UniProtKB">
        <authorList>
            <consortium name="Ensembl"/>
        </authorList>
    </citation>
    <scope>IDENTIFICATION</scope>
</reference>
<evidence type="ECO:0000313" key="3">
    <source>
        <dbReference type="Proteomes" id="UP000694564"/>
    </source>
</evidence>
<dbReference type="GO" id="GO:0005737">
    <property type="term" value="C:cytoplasm"/>
    <property type="evidence" value="ECO:0007669"/>
    <property type="project" value="TreeGrafter"/>
</dbReference>
<dbReference type="PANTHER" id="PTHR16275">
    <property type="entry name" value="COILED-COIL DOMAIN-CONTAINING PROTEIN 40"/>
    <property type="match status" value="1"/>
</dbReference>
<dbReference type="GO" id="GO:0060287">
    <property type="term" value="P:epithelial cilium movement involved in determination of left/right asymmetry"/>
    <property type="evidence" value="ECO:0007669"/>
    <property type="project" value="TreeGrafter"/>
</dbReference>
<dbReference type="Proteomes" id="UP000694564">
    <property type="component" value="Chromosome 3"/>
</dbReference>
<dbReference type="AlphaFoldDB" id="A0A8D2JMK9"/>
<sequence length="186" mass="21399">MIHDMELAVTRREIIVAQAEGQSKIDKKVVTRTDFRHKQMELRRKIRDVHKANEECTKAVSELEETQRLMSGCLTEKQEKLSMMQADSDTLEADLSQLVALKRQNLSEIVALQTRLKHLQSVIDGKYVFLFRSKKAQLMEHRRLSDRLGLLSTILAHVQDEYPQFREALSKVSQKIASKLESPGPT</sequence>
<keyword evidence="1" id="KW-0175">Coiled coil</keyword>
<feature type="coiled-coil region" evidence="1">
    <location>
        <begin position="49"/>
        <end position="94"/>
    </location>
</feature>
<evidence type="ECO:0000313" key="2">
    <source>
        <dbReference type="Ensembl" id="ENSSVLP00005021313.1"/>
    </source>
</evidence>
<keyword evidence="3" id="KW-1185">Reference proteome</keyword>
<protein>
    <submittedName>
        <fullName evidence="2">Uncharacterized protein</fullName>
    </submittedName>
</protein>
<accession>A0A8D2JMK9</accession>
<organism evidence="2 3">
    <name type="scientific">Sciurus vulgaris</name>
    <name type="common">Eurasian red squirrel</name>
    <dbReference type="NCBI Taxonomy" id="55149"/>
    <lineage>
        <taxon>Eukaryota</taxon>
        <taxon>Metazoa</taxon>
        <taxon>Chordata</taxon>
        <taxon>Craniata</taxon>
        <taxon>Vertebrata</taxon>
        <taxon>Euteleostomi</taxon>
        <taxon>Mammalia</taxon>
        <taxon>Eutheria</taxon>
        <taxon>Euarchontoglires</taxon>
        <taxon>Glires</taxon>
        <taxon>Rodentia</taxon>
        <taxon>Sciuromorpha</taxon>
        <taxon>Sciuridae</taxon>
        <taxon>Sciurinae</taxon>
        <taxon>Sciurini</taxon>
        <taxon>Sciurus</taxon>
    </lineage>
</organism>
<dbReference type="OrthoDB" id="188741at2759"/>
<dbReference type="PANTHER" id="PTHR16275:SF8">
    <property type="entry name" value="COILED-COIL DOMAIN-CONTAINING PROTEIN 40"/>
    <property type="match status" value="1"/>
</dbReference>
<dbReference type="GO" id="GO:0035082">
    <property type="term" value="P:axoneme assembly"/>
    <property type="evidence" value="ECO:0007669"/>
    <property type="project" value="InterPro"/>
</dbReference>
<dbReference type="GO" id="GO:0005929">
    <property type="term" value="C:cilium"/>
    <property type="evidence" value="ECO:0007669"/>
    <property type="project" value="TreeGrafter"/>
</dbReference>
<dbReference type="InterPro" id="IPR037386">
    <property type="entry name" value="CCDC40"/>
</dbReference>
<dbReference type="GO" id="GO:0005576">
    <property type="term" value="C:extracellular region"/>
    <property type="evidence" value="ECO:0007669"/>
    <property type="project" value="GOC"/>
</dbReference>